<evidence type="ECO:0000256" key="5">
    <source>
        <dbReference type="ARBA" id="ARBA00022723"/>
    </source>
</evidence>
<dbReference type="InterPro" id="IPR044492">
    <property type="entry name" value="P_typ_ATPase_HD_dom"/>
</dbReference>
<evidence type="ECO:0000256" key="9">
    <source>
        <dbReference type="ARBA" id="ARBA00022989"/>
    </source>
</evidence>
<evidence type="ECO:0000256" key="8">
    <source>
        <dbReference type="ARBA" id="ARBA00022967"/>
    </source>
</evidence>
<organism evidence="13 14">
    <name type="scientific">Pelomicrobium methylotrophicum</name>
    <dbReference type="NCBI Taxonomy" id="2602750"/>
    <lineage>
        <taxon>Bacteria</taxon>
        <taxon>Pseudomonadati</taxon>
        <taxon>Pseudomonadota</taxon>
        <taxon>Hydrogenophilia</taxon>
        <taxon>Hydrogenophilia incertae sedis</taxon>
        <taxon>Pelomicrobium</taxon>
    </lineage>
</organism>
<feature type="domain" description="Cation-transporting P-type ATPase N-terminal" evidence="12">
    <location>
        <begin position="11"/>
        <end position="84"/>
    </location>
</feature>
<evidence type="ECO:0000256" key="2">
    <source>
        <dbReference type="ARBA" id="ARBA00005675"/>
    </source>
</evidence>
<comment type="caution">
    <text evidence="13">The sequence shown here is derived from an EMBL/GenBank/DDBJ whole genome shotgun (WGS) entry which is preliminary data.</text>
</comment>
<accession>A0A5C7EU45</accession>
<dbReference type="SMART" id="SM00831">
    <property type="entry name" value="Cation_ATPase_N"/>
    <property type="match status" value="1"/>
</dbReference>
<evidence type="ECO:0000256" key="7">
    <source>
        <dbReference type="ARBA" id="ARBA00022840"/>
    </source>
</evidence>
<dbReference type="InterPro" id="IPR059000">
    <property type="entry name" value="ATPase_P-type_domA"/>
</dbReference>
<dbReference type="GO" id="GO:0005391">
    <property type="term" value="F:P-type sodium:potassium-exchanging transporter activity"/>
    <property type="evidence" value="ECO:0007669"/>
    <property type="project" value="TreeGrafter"/>
</dbReference>
<dbReference type="InterPro" id="IPR023298">
    <property type="entry name" value="ATPase_P-typ_TM_dom_sf"/>
</dbReference>
<feature type="transmembrane region" description="Helical" evidence="11">
    <location>
        <begin position="770"/>
        <end position="789"/>
    </location>
</feature>
<dbReference type="PRINTS" id="PR00120">
    <property type="entry name" value="HATPASE"/>
</dbReference>
<dbReference type="GO" id="GO:0036376">
    <property type="term" value="P:sodium ion export across plasma membrane"/>
    <property type="evidence" value="ECO:0007669"/>
    <property type="project" value="TreeGrafter"/>
</dbReference>
<dbReference type="GO" id="GO:0046872">
    <property type="term" value="F:metal ion binding"/>
    <property type="evidence" value="ECO:0007669"/>
    <property type="project" value="UniProtKB-KW"/>
</dbReference>
<dbReference type="Gene3D" id="3.40.50.1000">
    <property type="entry name" value="HAD superfamily/HAD-like"/>
    <property type="match status" value="1"/>
</dbReference>
<evidence type="ECO:0000313" key="14">
    <source>
        <dbReference type="Proteomes" id="UP000321201"/>
    </source>
</evidence>
<keyword evidence="8" id="KW-1278">Translocase</keyword>
<evidence type="ECO:0000256" key="11">
    <source>
        <dbReference type="SAM" id="Phobius"/>
    </source>
</evidence>
<feature type="transmembrane region" description="Helical" evidence="11">
    <location>
        <begin position="840"/>
        <end position="864"/>
    </location>
</feature>
<feature type="transmembrane region" description="Helical" evidence="11">
    <location>
        <begin position="88"/>
        <end position="104"/>
    </location>
</feature>
<dbReference type="Pfam" id="PF00689">
    <property type="entry name" value="Cation_ATPase_C"/>
    <property type="match status" value="1"/>
</dbReference>
<keyword evidence="4 11" id="KW-0812">Transmembrane</keyword>
<gene>
    <name evidence="13" type="ORF">FR698_09175</name>
</gene>
<evidence type="ECO:0000256" key="10">
    <source>
        <dbReference type="ARBA" id="ARBA00023136"/>
    </source>
</evidence>
<dbReference type="GO" id="GO:1990573">
    <property type="term" value="P:potassium ion import across plasma membrane"/>
    <property type="evidence" value="ECO:0007669"/>
    <property type="project" value="TreeGrafter"/>
</dbReference>
<dbReference type="GO" id="GO:0005886">
    <property type="term" value="C:plasma membrane"/>
    <property type="evidence" value="ECO:0007669"/>
    <property type="project" value="UniProtKB-SubCell"/>
</dbReference>
<dbReference type="CDD" id="cd02080">
    <property type="entry name" value="P-type_ATPase_cation"/>
    <property type="match status" value="1"/>
</dbReference>
<keyword evidence="5" id="KW-0479">Metal-binding</keyword>
<dbReference type="InterPro" id="IPR006068">
    <property type="entry name" value="ATPase_P-typ_cation-transptr_C"/>
</dbReference>
<dbReference type="PANTHER" id="PTHR43294">
    <property type="entry name" value="SODIUM/POTASSIUM-TRANSPORTING ATPASE SUBUNIT ALPHA"/>
    <property type="match status" value="1"/>
</dbReference>
<dbReference type="SUPFAM" id="SSF56784">
    <property type="entry name" value="HAD-like"/>
    <property type="match status" value="1"/>
</dbReference>
<dbReference type="FunFam" id="2.70.150.10:FF:000016">
    <property type="entry name" value="Calcium-transporting P-type ATPase putative"/>
    <property type="match status" value="1"/>
</dbReference>
<keyword evidence="14" id="KW-1185">Reference proteome</keyword>
<proteinExistence type="inferred from homology"/>
<dbReference type="Pfam" id="PF00690">
    <property type="entry name" value="Cation_ATPase_N"/>
    <property type="match status" value="1"/>
</dbReference>
<evidence type="ECO:0000256" key="1">
    <source>
        <dbReference type="ARBA" id="ARBA00004651"/>
    </source>
</evidence>
<evidence type="ECO:0000256" key="3">
    <source>
        <dbReference type="ARBA" id="ARBA00022475"/>
    </source>
</evidence>
<dbReference type="PRINTS" id="PR00119">
    <property type="entry name" value="CATATPASE"/>
</dbReference>
<dbReference type="Proteomes" id="UP000321201">
    <property type="component" value="Unassembled WGS sequence"/>
</dbReference>
<dbReference type="InterPro" id="IPR036412">
    <property type="entry name" value="HAD-like_sf"/>
</dbReference>
<comment type="similarity">
    <text evidence="2">Belongs to the cation transport ATPase (P-type) (TC 3.A.3) family. Type IIA subfamily.</text>
</comment>
<feature type="transmembrane region" description="Helical" evidence="11">
    <location>
        <begin position="729"/>
        <end position="749"/>
    </location>
</feature>
<dbReference type="GO" id="GO:0006883">
    <property type="term" value="P:intracellular sodium ion homeostasis"/>
    <property type="evidence" value="ECO:0007669"/>
    <property type="project" value="TreeGrafter"/>
</dbReference>
<dbReference type="Pfam" id="PF13246">
    <property type="entry name" value="Cation_ATPase"/>
    <property type="match status" value="1"/>
</dbReference>
<feature type="transmembrane region" description="Helical" evidence="11">
    <location>
        <begin position="64"/>
        <end position="82"/>
    </location>
</feature>
<dbReference type="Gene3D" id="1.20.1110.10">
    <property type="entry name" value="Calcium-transporting ATPase, transmembrane domain"/>
    <property type="match status" value="1"/>
</dbReference>
<keyword evidence="10 11" id="KW-0472">Membrane</keyword>
<dbReference type="InterPro" id="IPR023299">
    <property type="entry name" value="ATPase_P-typ_cyto_dom_N"/>
</dbReference>
<dbReference type="SUPFAM" id="SSF81665">
    <property type="entry name" value="Calcium ATPase, transmembrane domain M"/>
    <property type="match status" value="1"/>
</dbReference>
<dbReference type="OrthoDB" id="5496529at2"/>
<dbReference type="InterPro" id="IPR001757">
    <property type="entry name" value="P_typ_ATPase"/>
</dbReference>
<dbReference type="SUPFAM" id="SSF81660">
    <property type="entry name" value="Metal cation-transporting ATPase, ATP-binding domain N"/>
    <property type="match status" value="1"/>
</dbReference>
<feature type="transmembrane region" description="Helical" evidence="11">
    <location>
        <begin position="801"/>
        <end position="819"/>
    </location>
</feature>
<dbReference type="GO" id="GO:0005524">
    <property type="term" value="F:ATP binding"/>
    <property type="evidence" value="ECO:0007669"/>
    <property type="project" value="UniProtKB-KW"/>
</dbReference>
<dbReference type="PROSITE" id="PS00154">
    <property type="entry name" value="ATPASE_E1_E2"/>
    <property type="match status" value="1"/>
</dbReference>
<dbReference type="SUPFAM" id="SSF81653">
    <property type="entry name" value="Calcium ATPase, transduction domain A"/>
    <property type="match status" value="1"/>
</dbReference>
<keyword evidence="9 11" id="KW-1133">Transmembrane helix</keyword>
<dbReference type="Gene3D" id="2.70.150.10">
    <property type="entry name" value="Calcium-transporting ATPase, cytoplasmic transduction domain A"/>
    <property type="match status" value="1"/>
</dbReference>
<evidence type="ECO:0000259" key="12">
    <source>
        <dbReference type="SMART" id="SM00831"/>
    </source>
</evidence>
<dbReference type="GO" id="GO:0030007">
    <property type="term" value="P:intracellular potassium ion homeostasis"/>
    <property type="evidence" value="ECO:0007669"/>
    <property type="project" value="TreeGrafter"/>
</dbReference>
<feature type="transmembrane region" description="Helical" evidence="11">
    <location>
        <begin position="252"/>
        <end position="273"/>
    </location>
</feature>
<evidence type="ECO:0000313" key="13">
    <source>
        <dbReference type="EMBL" id="TXF11728.1"/>
    </source>
</evidence>
<comment type="subcellular location">
    <subcellularLocation>
        <location evidence="1">Cell membrane</location>
        <topology evidence="1">Multi-pass membrane protein</topology>
    </subcellularLocation>
</comment>
<dbReference type="SFLD" id="SFLDG00002">
    <property type="entry name" value="C1.7:_P-type_atpase_like"/>
    <property type="match status" value="1"/>
</dbReference>
<dbReference type="GO" id="GO:1902600">
    <property type="term" value="P:proton transmembrane transport"/>
    <property type="evidence" value="ECO:0007669"/>
    <property type="project" value="TreeGrafter"/>
</dbReference>
<feature type="transmembrane region" description="Helical" evidence="11">
    <location>
        <begin position="279"/>
        <end position="304"/>
    </location>
</feature>
<dbReference type="InterPro" id="IPR004014">
    <property type="entry name" value="ATPase_P-typ_cation-transptr_N"/>
</dbReference>
<dbReference type="InterPro" id="IPR008250">
    <property type="entry name" value="ATPase_P-typ_transduc_dom_A_sf"/>
</dbReference>
<dbReference type="InParanoid" id="A0A5C7EU45"/>
<dbReference type="InterPro" id="IPR023214">
    <property type="entry name" value="HAD_sf"/>
</dbReference>
<sequence length="907" mass="97838">MNKPVQQSPTPWHAWDVGEVMERLATQRAGLGTEEAAERLGRFGSNRLAPPKRSGPLTRFLRQFHNVLIYVLLAAAAVTAALGHWVDSAVILGVVLANALIGFFQEGKAEKALEAIRGMLSPKAMVRRAGRRMEIPAEELVPGDVVLLASGDKVPADLRLIEVKNLRIEEAALTGESEPVEKAVCPVNERAPIAERACIAYSGTLVTYGQGTGVVVATGEATELGRIGALLEQVEQVETPLLRTMAAFARQLTVAILGAATVVFAFGILARGYSAADMFTAAVALAVAAIPEGLPAILTITLAIGVQRMARRNAVIRRLPAVETLGSVTVICSDKTGTLTRNEMTVRRVVTADRTFDVEGVGYAPRGGFQVEEREVAVDDYPELLEIARVALLCNDAVLREQCGEWRLEGDPTEGALVALACKAGLDPRMEAEERPRVDTIPFESEHRFMATLHHDHAGHTFVYLKGAPERVLALCQTQRSRGEDRPLDLEYWRRRIEETATAGQRVLAAAYRAVEPGRRELLFADVEQGGFTLLALFGLIDPPREEAIQAVARCRAAGIRVKMITGDHAVTARAIGAQLGIGDGARTLTGMELESMDDTVLCQAVKDTDVFARASPEHKLRLVEALQANAEVVAMTGDGVNDAPALKRADVGIAMGRKGTEAAKEAAAMVLADDNFASIAHAVEEGRTVYDNLRKAITFLLPINGGESLSLVAAILTGVTLPVTPLQILWVNMVSSVGLALALAFEPTEPDVMRRPPRPVGEPILSGFLLWRIALVSALFLAGIFGMFEWSLARGASVEEAHTVAVNTLVAMEVFYLFSVRYLRTPSFTFEGVKGTRPVLAAVFTVFGLQLLFTYAPFMGLFFGSRPLTISQGVGVVAVGVALLVILEVEKFLWRRRATRREGCAA</sequence>
<dbReference type="EMBL" id="VPFL01000011">
    <property type="protein sequence ID" value="TXF11728.1"/>
    <property type="molecule type" value="Genomic_DNA"/>
</dbReference>
<keyword evidence="6" id="KW-0547">Nucleotide-binding</keyword>
<dbReference type="AlphaFoldDB" id="A0A5C7EU45"/>
<dbReference type="InterPro" id="IPR018303">
    <property type="entry name" value="ATPase_P-typ_P_site"/>
</dbReference>
<dbReference type="InterPro" id="IPR050510">
    <property type="entry name" value="Cation_transp_ATPase_P-type"/>
</dbReference>
<feature type="transmembrane region" description="Helical" evidence="11">
    <location>
        <begin position="697"/>
        <end position="717"/>
    </location>
</feature>
<protein>
    <submittedName>
        <fullName evidence="13">Cation-transporting P-type ATPase</fullName>
    </submittedName>
</protein>
<keyword evidence="3" id="KW-1003">Cell membrane</keyword>
<name>A0A5C7EU45_9PROT</name>
<keyword evidence="7" id="KW-0067">ATP-binding</keyword>
<dbReference type="Pfam" id="PF08282">
    <property type="entry name" value="Hydrolase_3"/>
    <property type="match status" value="1"/>
</dbReference>
<evidence type="ECO:0000256" key="4">
    <source>
        <dbReference type="ARBA" id="ARBA00022692"/>
    </source>
</evidence>
<dbReference type="FunFam" id="3.40.50.1000:FF:000001">
    <property type="entry name" value="Phospholipid-transporting ATPase IC"/>
    <property type="match status" value="1"/>
</dbReference>
<dbReference type="Gene3D" id="3.40.1110.10">
    <property type="entry name" value="Calcium-transporting ATPase, cytoplasmic domain N"/>
    <property type="match status" value="1"/>
</dbReference>
<dbReference type="SFLD" id="SFLDF00027">
    <property type="entry name" value="p-type_atpase"/>
    <property type="match status" value="1"/>
</dbReference>
<feature type="transmembrane region" description="Helical" evidence="11">
    <location>
        <begin position="870"/>
        <end position="888"/>
    </location>
</feature>
<dbReference type="GO" id="GO:0016887">
    <property type="term" value="F:ATP hydrolysis activity"/>
    <property type="evidence" value="ECO:0007669"/>
    <property type="project" value="InterPro"/>
</dbReference>
<reference evidence="13 14" key="1">
    <citation type="submission" date="2019-08" db="EMBL/GenBank/DDBJ databases">
        <title>Pelomicrobium methylotrophicum gen. nov., sp. nov. a moderately thermophilic, facultatively anaerobic, lithoautotrophic and methylotrophic bacterium isolated from a terrestrial mud volcano.</title>
        <authorList>
            <person name="Slobodkina G.B."/>
            <person name="Merkel A.Y."/>
            <person name="Slobodkin A.I."/>
        </authorList>
    </citation>
    <scope>NUCLEOTIDE SEQUENCE [LARGE SCALE GENOMIC DNA]</scope>
    <source>
        <strain evidence="13 14">SM250</strain>
    </source>
</reference>
<evidence type="ECO:0000256" key="6">
    <source>
        <dbReference type="ARBA" id="ARBA00022741"/>
    </source>
</evidence>
<dbReference type="RefSeq" id="WP_147799899.1">
    <property type="nucleotide sequence ID" value="NZ_VPFL01000011.1"/>
</dbReference>
<dbReference type="NCBIfam" id="TIGR01494">
    <property type="entry name" value="ATPase_P-type"/>
    <property type="match status" value="3"/>
</dbReference>
<dbReference type="SFLD" id="SFLDS00003">
    <property type="entry name" value="Haloacid_Dehalogenase"/>
    <property type="match status" value="1"/>
</dbReference>
<dbReference type="Pfam" id="PF00122">
    <property type="entry name" value="E1-E2_ATPase"/>
    <property type="match status" value="1"/>
</dbReference>
<dbReference type="PANTHER" id="PTHR43294:SF20">
    <property type="entry name" value="P-TYPE ATPASE"/>
    <property type="match status" value="1"/>
</dbReference>